<dbReference type="EMBL" id="JAOCZP010000002">
    <property type="protein sequence ID" value="MCT7374876.1"/>
    <property type="molecule type" value="Genomic_DNA"/>
</dbReference>
<name>A0ABT2LJU9_9HYPH</name>
<dbReference type="RefSeq" id="WP_260901421.1">
    <property type="nucleotide sequence ID" value="NZ_JAOCZP010000002.1"/>
</dbReference>
<evidence type="ECO:0000313" key="1">
    <source>
        <dbReference type="EMBL" id="MCT7374876.1"/>
    </source>
</evidence>
<protein>
    <submittedName>
        <fullName evidence="1">Uncharacterized protein</fullName>
    </submittedName>
</protein>
<evidence type="ECO:0000313" key="2">
    <source>
        <dbReference type="Proteomes" id="UP001320831"/>
    </source>
</evidence>
<keyword evidence="2" id="KW-1185">Reference proteome</keyword>
<proteinExistence type="predicted"/>
<accession>A0ABT2LJU9</accession>
<sequence>MTDTHDVNLVTTMHRGGYEKYGQTMVQTFLEYWPENVRLTVYAENFELQEQSKRLEVVDLHQACPALVAFKEANKEPWQNGLPESSAAKEARTKLTYKYNFKYDAVKFSNKVFAYCTQASRTSSRYLVWLDADTVTTKPIPEDLISSLGDAFLLYLGRRYTHSECGFLRFDMGHPNALEFFRTMQAMYVSGEIYTLNEWHDSFVFDVVRSVLCAVGTIDAETISSYEVSRHPFVHSALGTYMDHLKGDHAKQLGRSSLRSRGMEPLPRKILRKLGLVGDV</sequence>
<reference evidence="1 2" key="1">
    <citation type="submission" date="2022-09" db="EMBL/GenBank/DDBJ databases">
        <title>Chelativorans salina sp. nov., a novel slightly halophilic bacterium isolated from a saline lake sediment enrichment.</title>
        <authorList>
            <person name="Gao L."/>
            <person name="Fang B.-Z."/>
            <person name="Li W.-J."/>
        </authorList>
    </citation>
    <scope>NUCLEOTIDE SEQUENCE [LARGE SCALE GENOMIC DNA]</scope>
    <source>
        <strain evidence="1 2">EGI FJ00035</strain>
    </source>
</reference>
<gene>
    <name evidence="1" type="ORF">N5A92_07475</name>
</gene>
<comment type="caution">
    <text evidence="1">The sequence shown here is derived from an EMBL/GenBank/DDBJ whole genome shotgun (WGS) entry which is preliminary data.</text>
</comment>
<organism evidence="1 2">
    <name type="scientific">Chelativorans salis</name>
    <dbReference type="NCBI Taxonomy" id="2978478"/>
    <lineage>
        <taxon>Bacteria</taxon>
        <taxon>Pseudomonadati</taxon>
        <taxon>Pseudomonadota</taxon>
        <taxon>Alphaproteobacteria</taxon>
        <taxon>Hyphomicrobiales</taxon>
        <taxon>Phyllobacteriaceae</taxon>
        <taxon>Chelativorans</taxon>
    </lineage>
</organism>
<dbReference type="Proteomes" id="UP001320831">
    <property type="component" value="Unassembled WGS sequence"/>
</dbReference>